<comment type="caution">
    <text evidence="3">The sequence shown here is derived from an EMBL/GenBank/DDBJ whole genome shotgun (WGS) entry which is preliminary data.</text>
</comment>
<feature type="domain" description="GCK" evidence="2">
    <location>
        <begin position="52"/>
        <end position="126"/>
    </location>
</feature>
<name>A0A830I0D7_9CHLO</name>
<evidence type="ECO:0000313" key="3">
    <source>
        <dbReference type="EMBL" id="GHP10519.1"/>
    </source>
</evidence>
<feature type="compositionally biased region" description="Polar residues" evidence="1">
    <location>
        <begin position="128"/>
        <end position="140"/>
    </location>
</feature>
<dbReference type="PANTHER" id="PTHR34357:SF2">
    <property type="entry name" value="F26F24.3-RELATED"/>
    <property type="match status" value="1"/>
</dbReference>
<proteinExistence type="predicted"/>
<evidence type="ECO:0000313" key="4">
    <source>
        <dbReference type="Proteomes" id="UP000660262"/>
    </source>
</evidence>
<evidence type="ECO:0000259" key="2">
    <source>
        <dbReference type="SMART" id="SM01227"/>
    </source>
</evidence>
<sequence length="148" mass="15841">MAEPASSAPAPAPRDVDEANNLAAGSSEPSSRESHEKAGAADSKKEDDGEEPECGFCKFMKGGPCGDVFEKWEACVDGERKAGNDFVESCLNPTRALKECMEANPEYYGPLLEAEKEDLAAMDAEESASAQQEPQHQPQTAHAPEPKK</sequence>
<dbReference type="Pfam" id="PF07802">
    <property type="entry name" value="GCK"/>
    <property type="match status" value="1"/>
</dbReference>
<keyword evidence="4" id="KW-1185">Reference proteome</keyword>
<accession>A0A830I0D7</accession>
<dbReference type="InterPro" id="IPR012891">
    <property type="entry name" value="GCK_dom"/>
</dbReference>
<protein>
    <recommendedName>
        <fullName evidence="2">GCK domain-containing protein</fullName>
    </recommendedName>
</protein>
<feature type="region of interest" description="Disordered" evidence="1">
    <location>
        <begin position="1"/>
        <end position="53"/>
    </location>
</feature>
<dbReference type="EMBL" id="BNJQ01000030">
    <property type="protein sequence ID" value="GHP10519.1"/>
    <property type="molecule type" value="Genomic_DNA"/>
</dbReference>
<dbReference type="AlphaFoldDB" id="A0A830I0D7"/>
<dbReference type="OrthoDB" id="2148418at2759"/>
<dbReference type="Gene3D" id="1.10.287.2900">
    <property type="match status" value="1"/>
</dbReference>
<dbReference type="Proteomes" id="UP000660262">
    <property type="component" value="Unassembled WGS sequence"/>
</dbReference>
<feature type="region of interest" description="Disordered" evidence="1">
    <location>
        <begin position="118"/>
        <end position="148"/>
    </location>
</feature>
<evidence type="ECO:0000256" key="1">
    <source>
        <dbReference type="SAM" id="MobiDB-lite"/>
    </source>
</evidence>
<organism evidence="3 4">
    <name type="scientific">Pycnococcus provasolii</name>
    <dbReference type="NCBI Taxonomy" id="41880"/>
    <lineage>
        <taxon>Eukaryota</taxon>
        <taxon>Viridiplantae</taxon>
        <taxon>Chlorophyta</taxon>
        <taxon>Pseudoscourfieldiophyceae</taxon>
        <taxon>Pseudoscourfieldiales</taxon>
        <taxon>Pycnococcaceae</taxon>
        <taxon>Pycnococcus</taxon>
    </lineage>
</organism>
<dbReference type="SMART" id="SM01227">
    <property type="entry name" value="GCK"/>
    <property type="match status" value="1"/>
</dbReference>
<gene>
    <name evidence="3" type="ORF">PPROV_000925000</name>
</gene>
<reference evidence="3" key="1">
    <citation type="submission" date="2020-10" db="EMBL/GenBank/DDBJ databases">
        <title>Unveiling of a novel bifunctional photoreceptor, Dualchrome1, isolated from a cosmopolitan green alga.</title>
        <authorList>
            <person name="Suzuki S."/>
            <person name="Kawachi M."/>
        </authorList>
    </citation>
    <scope>NUCLEOTIDE SEQUENCE</scope>
    <source>
        <strain evidence="3">NIES 2893</strain>
    </source>
</reference>
<dbReference type="PANTHER" id="PTHR34357">
    <property type="entry name" value="F7A19.14 PROTEIN-RELATED"/>
    <property type="match status" value="1"/>
</dbReference>
<feature type="compositionally biased region" description="Basic and acidic residues" evidence="1">
    <location>
        <begin position="30"/>
        <end position="47"/>
    </location>
</feature>